<dbReference type="Proteomes" id="UP001500888">
    <property type="component" value="Unassembled WGS sequence"/>
</dbReference>
<proteinExistence type="predicted"/>
<comment type="caution">
    <text evidence="1">The sequence shown here is derived from an EMBL/GenBank/DDBJ whole genome shotgun (WGS) entry which is preliminary data.</text>
</comment>
<gene>
    <name evidence="1" type="ORF">GCM10022226_83300</name>
</gene>
<sequence>MTAAMASAPGLTYRMAVRGFLCPVLPMMSCSGRSASPKWVAALAVAYERWLGTSWETVGEVLGICRQAAHERFAAHARRLDDQIATSWLTGGATAAVARMLDRWVIDGLKHGHPLYEDRDDPARARQVSIGLHP</sequence>
<organism evidence="1 2">
    <name type="scientific">Sphaerisporangium flaviroseum</name>
    <dbReference type="NCBI Taxonomy" id="509199"/>
    <lineage>
        <taxon>Bacteria</taxon>
        <taxon>Bacillati</taxon>
        <taxon>Actinomycetota</taxon>
        <taxon>Actinomycetes</taxon>
        <taxon>Streptosporangiales</taxon>
        <taxon>Streptosporangiaceae</taxon>
        <taxon>Sphaerisporangium</taxon>
    </lineage>
</organism>
<reference evidence="2" key="1">
    <citation type="journal article" date="2019" name="Int. J. Syst. Evol. Microbiol.">
        <title>The Global Catalogue of Microorganisms (GCM) 10K type strain sequencing project: providing services to taxonomists for standard genome sequencing and annotation.</title>
        <authorList>
            <consortium name="The Broad Institute Genomics Platform"/>
            <consortium name="The Broad Institute Genome Sequencing Center for Infectious Disease"/>
            <person name="Wu L."/>
            <person name="Ma J."/>
        </authorList>
    </citation>
    <scope>NUCLEOTIDE SEQUENCE [LARGE SCALE GENOMIC DNA]</scope>
    <source>
        <strain evidence="2">JCM 16908</strain>
    </source>
</reference>
<keyword evidence="2" id="KW-1185">Reference proteome</keyword>
<evidence type="ECO:0000313" key="2">
    <source>
        <dbReference type="Proteomes" id="UP001500888"/>
    </source>
</evidence>
<dbReference type="EMBL" id="BAAAZR010000066">
    <property type="protein sequence ID" value="GAA3846988.1"/>
    <property type="molecule type" value="Genomic_DNA"/>
</dbReference>
<name>A0ABP7JLM0_9ACTN</name>
<dbReference type="RefSeq" id="WP_344953918.1">
    <property type="nucleotide sequence ID" value="NZ_BAAAZR010000066.1"/>
</dbReference>
<accession>A0ABP7JLM0</accession>
<evidence type="ECO:0000313" key="1">
    <source>
        <dbReference type="EMBL" id="GAA3846988.1"/>
    </source>
</evidence>
<protein>
    <submittedName>
        <fullName evidence="1">Uncharacterized protein</fullName>
    </submittedName>
</protein>